<gene>
    <name evidence="2" type="ORF">FOMG_16814</name>
</gene>
<feature type="signal peptide" evidence="1">
    <location>
        <begin position="1"/>
        <end position="21"/>
    </location>
</feature>
<dbReference type="EMBL" id="JH659356">
    <property type="protein sequence ID" value="EXK26646.1"/>
    <property type="molecule type" value="Genomic_DNA"/>
</dbReference>
<reference evidence="2" key="1">
    <citation type="submission" date="2012-04" db="EMBL/GenBank/DDBJ databases">
        <title>The Genome Sequence of Fusarium oxysporum melonis.</title>
        <authorList>
            <consortium name="The Broad Institute Genome Sequencing Platform"/>
            <person name="Ma L.-J."/>
            <person name="Gale L.R."/>
            <person name="Schwartz D.C."/>
            <person name="Zhou S."/>
            <person name="Corby-Kistler H."/>
            <person name="Young S.K."/>
            <person name="Zeng Q."/>
            <person name="Gargeya S."/>
            <person name="Fitzgerald M."/>
            <person name="Haas B."/>
            <person name="Abouelleil A."/>
            <person name="Alvarado L."/>
            <person name="Arachchi H.M."/>
            <person name="Berlin A."/>
            <person name="Brown A."/>
            <person name="Chapman S.B."/>
            <person name="Chen Z."/>
            <person name="Dunbar C."/>
            <person name="Freedman E."/>
            <person name="Gearin G."/>
            <person name="Goldberg J."/>
            <person name="Griggs A."/>
            <person name="Gujja S."/>
            <person name="Heiman D."/>
            <person name="Howarth C."/>
            <person name="Larson L."/>
            <person name="Lui A."/>
            <person name="MacDonald P.J.P."/>
            <person name="Montmayeur A."/>
            <person name="Murphy C."/>
            <person name="Neiman D."/>
            <person name="Pearson M."/>
            <person name="Priest M."/>
            <person name="Roberts A."/>
            <person name="Saif S."/>
            <person name="Shea T."/>
            <person name="Shenoy N."/>
            <person name="Sisk P."/>
            <person name="Stolte C."/>
            <person name="Sykes S."/>
            <person name="Wortman J."/>
            <person name="Nusbaum C."/>
            <person name="Birren B."/>
        </authorList>
    </citation>
    <scope>NUCLEOTIDE SEQUENCE</scope>
    <source>
        <strain evidence="2">26406</strain>
    </source>
</reference>
<keyword evidence="1" id="KW-0732">Signal</keyword>
<dbReference type="VEuPathDB" id="FungiDB:FOMG_16814"/>
<dbReference type="Proteomes" id="UP000030703">
    <property type="component" value="Unassembled WGS sequence"/>
</dbReference>
<sequence>MAHDEMAFVVIHLLLWALVAGATPPPSVMPLKATAKHAER</sequence>
<reference evidence="2" key="2">
    <citation type="submission" date="2012-05" db="EMBL/GenBank/DDBJ databases">
        <title>Annotation of the Genome Sequence of Fusarium oxysporum f. sp. melonis 26406.</title>
        <authorList>
            <consortium name="The Broad Institute Genomics Platform"/>
            <person name="Ma L.-J."/>
            <person name="Corby-Kistler H."/>
            <person name="Broz K."/>
            <person name="Gale L.R."/>
            <person name="Jonkers W."/>
            <person name="O'Donnell K."/>
            <person name="Ploetz R."/>
            <person name="Steinberg C."/>
            <person name="Schwartz D.C."/>
            <person name="VanEtten H."/>
            <person name="Zhou S."/>
            <person name="Young S.K."/>
            <person name="Zeng Q."/>
            <person name="Gargeya S."/>
            <person name="Fitzgerald M."/>
            <person name="Abouelleil A."/>
            <person name="Alvarado L."/>
            <person name="Chapman S.B."/>
            <person name="Gainer-Dewar J."/>
            <person name="Goldberg J."/>
            <person name="Griggs A."/>
            <person name="Gujja S."/>
            <person name="Hansen M."/>
            <person name="Howarth C."/>
            <person name="Imamovic A."/>
            <person name="Ireland A."/>
            <person name="Larimer J."/>
            <person name="McCowan C."/>
            <person name="Murphy C."/>
            <person name="Pearson M."/>
            <person name="Poon T.W."/>
            <person name="Priest M."/>
            <person name="Roberts A."/>
            <person name="Saif S."/>
            <person name="Shea T."/>
            <person name="Sykes S."/>
            <person name="Wortman J."/>
            <person name="Nusbaum C."/>
            <person name="Birren B."/>
        </authorList>
    </citation>
    <scope>NUCLEOTIDE SEQUENCE</scope>
    <source>
        <strain evidence="2">26406</strain>
    </source>
</reference>
<name>X0A024_FUSOX</name>
<dbReference type="HOGENOM" id="CLU_3299432_0_0_1"/>
<feature type="chain" id="PRO_5004935329" evidence="1">
    <location>
        <begin position="22"/>
        <end position="40"/>
    </location>
</feature>
<proteinExistence type="predicted"/>
<evidence type="ECO:0000313" key="2">
    <source>
        <dbReference type="EMBL" id="EXK26646.1"/>
    </source>
</evidence>
<organism evidence="2">
    <name type="scientific">Fusarium oxysporum f. sp. melonis 26406</name>
    <dbReference type="NCBI Taxonomy" id="1089452"/>
    <lineage>
        <taxon>Eukaryota</taxon>
        <taxon>Fungi</taxon>
        <taxon>Dikarya</taxon>
        <taxon>Ascomycota</taxon>
        <taxon>Pezizomycotina</taxon>
        <taxon>Sordariomycetes</taxon>
        <taxon>Hypocreomycetidae</taxon>
        <taxon>Hypocreales</taxon>
        <taxon>Nectriaceae</taxon>
        <taxon>Fusarium</taxon>
        <taxon>Fusarium oxysporum species complex</taxon>
    </lineage>
</organism>
<dbReference type="AlphaFoldDB" id="X0A024"/>
<accession>X0A024</accession>
<protein>
    <submittedName>
        <fullName evidence="2">Uncharacterized protein</fullName>
    </submittedName>
</protein>
<evidence type="ECO:0000256" key="1">
    <source>
        <dbReference type="SAM" id="SignalP"/>
    </source>
</evidence>